<gene>
    <name evidence="2" type="ORF">TresaDRAFT_1093</name>
</gene>
<dbReference type="eggNOG" id="COG3880">
    <property type="taxonomic scope" value="Bacteria"/>
</dbReference>
<dbReference type="GO" id="GO:0046870">
    <property type="term" value="F:cadmium ion binding"/>
    <property type="evidence" value="ECO:0007669"/>
    <property type="project" value="TreeGrafter"/>
</dbReference>
<accession>H7ELE3</accession>
<keyword evidence="3" id="KW-1185">Reference proteome</keyword>
<dbReference type="Proteomes" id="UP000003571">
    <property type="component" value="Unassembled WGS sequence"/>
</dbReference>
<dbReference type="InterPro" id="IPR025542">
    <property type="entry name" value="YacH"/>
</dbReference>
<dbReference type="OrthoDB" id="9788704at2"/>
<dbReference type="Pfam" id="PF02151">
    <property type="entry name" value="UVR"/>
    <property type="match status" value="1"/>
</dbReference>
<dbReference type="PIRSF" id="PIRSF015034">
    <property type="entry name" value="YacH"/>
    <property type="match status" value="1"/>
</dbReference>
<dbReference type="STRING" id="907348.TresaDRAFT_1093"/>
<feature type="domain" description="UVR" evidence="1">
    <location>
        <begin position="142"/>
        <end position="167"/>
    </location>
</feature>
<dbReference type="RefSeq" id="WP_002704747.1">
    <property type="nucleotide sequence ID" value="NZ_AGRW01000049.1"/>
</dbReference>
<dbReference type="GO" id="GO:0050897">
    <property type="term" value="F:cobalt ion binding"/>
    <property type="evidence" value="ECO:0007669"/>
    <property type="project" value="TreeGrafter"/>
</dbReference>
<evidence type="ECO:0000313" key="3">
    <source>
        <dbReference type="Proteomes" id="UP000003571"/>
    </source>
</evidence>
<dbReference type="GO" id="GO:1990169">
    <property type="term" value="P:stress response to copper ion"/>
    <property type="evidence" value="ECO:0007669"/>
    <property type="project" value="TreeGrafter"/>
</dbReference>
<dbReference type="PANTHER" id="PTHR38430:SF1">
    <property type="entry name" value="PROTEIN-ARGININE KINASE ACTIVATOR PROTEIN"/>
    <property type="match status" value="1"/>
</dbReference>
<name>H7ELE3_9SPIR</name>
<reference evidence="2 3" key="1">
    <citation type="submission" date="2011-09" db="EMBL/GenBank/DDBJ databases">
        <title>The draft genome of Treponema saccharophilum DSM 2985.</title>
        <authorList>
            <consortium name="US DOE Joint Genome Institute (JGI-PGF)"/>
            <person name="Lucas S."/>
            <person name="Copeland A."/>
            <person name="Lapidus A."/>
            <person name="Glavina del Rio T."/>
            <person name="Dalin E."/>
            <person name="Tice H."/>
            <person name="Bruce D."/>
            <person name="Goodwin L."/>
            <person name="Pitluck S."/>
            <person name="Peters L."/>
            <person name="Kyrpides N."/>
            <person name="Mavromatis K."/>
            <person name="Ivanova N."/>
            <person name="Markowitz V."/>
            <person name="Cheng J.-F."/>
            <person name="Hugenholtz P."/>
            <person name="Woyke T."/>
            <person name="Wu D."/>
            <person name="Gronow S."/>
            <person name="Wellnitz S."/>
            <person name="Brambilla E."/>
            <person name="Klenk H.-P."/>
            <person name="Eisen J.A."/>
        </authorList>
    </citation>
    <scope>NUCLEOTIDE SEQUENCE [LARGE SCALE GENOMIC DNA]</scope>
    <source>
        <strain evidence="2 3">DSM 2985</strain>
    </source>
</reference>
<comment type="caution">
    <text evidence="2">The sequence shown here is derived from an EMBL/GenBank/DDBJ whole genome shotgun (WGS) entry which is preliminary data.</text>
</comment>
<dbReference type="InterPro" id="IPR001943">
    <property type="entry name" value="UVR_dom"/>
</dbReference>
<dbReference type="GO" id="GO:1990170">
    <property type="term" value="P:stress response to cadmium ion"/>
    <property type="evidence" value="ECO:0007669"/>
    <property type="project" value="TreeGrafter"/>
</dbReference>
<dbReference type="GO" id="GO:0008270">
    <property type="term" value="F:zinc ion binding"/>
    <property type="evidence" value="ECO:0007669"/>
    <property type="project" value="TreeGrafter"/>
</dbReference>
<evidence type="ECO:0000259" key="1">
    <source>
        <dbReference type="Pfam" id="PF02151"/>
    </source>
</evidence>
<dbReference type="EMBL" id="AGRW01000049">
    <property type="protein sequence ID" value="EIC01484.1"/>
    <property type="molecule type" value="Genomic_DNA"/>
</dbReference>
<proteinExistence type="predicted"/>
<dbReference type="PATRIC" id="fig|907348.3.peg.1729"/>
<organism evidence="2 3">
    <name type="scientific">Treponema saccharophilum DSM 2985</name>
    <dbReference type="NCBI Taxonomy" id="907348"/>
    <lineage>
        <taxon>Bacteria</taxon>
        <taxon>Pseudomonadati</taxon>
        <taxon>Spirochaetota</taxon>
        <taxon>Spirochaetia</taxon>
        <taxon>Spirochaetales</taxon>
        <taxon>Treponemataceae</taxon>
        <taxon>Treponema</taxon>
    </lineage>
</organism>
<protein>
    <submittedName>
        <fullName evidence="2">UvrB/UvrC protein</fullName>
    </submittedName>
</protein>
<dbReference type="AlphaFoldDB" id="H7ELE3"/>
<evidence type="ECO:0000313" key="2">
    <source>
        <dbReference type="EMBL" id="EIC01484.1"/>
    </source>
</evidence>
<dbReference type="PANTHER" id="PTHR38430">
    <property type="entry name" value="PROTEIN-ARGININE KINASE ACTIVATOR PROTEIN"/>
    <property type="match status" value="1"/>
</dbReference>
<dbReference type="GO" id="GO:0005507">
    <property type="term" value="F:copper ion binding"/>
    <property type="evidence" value="ECO:0007669"/>
    <property type="project" value="TreeGrafter"/>
</dbReference>
<sequence length="185" mass="20476">MICSICQENEAVLFIEQSNVTPPKKLNICLECARQYGITPDSKSFGKSVSALFEAFLSVKSKDGEEARSPDGKKLCPVCGTSLFRIKRSRKAGCPECYEVFRGEISDILKNIGVTSAYTGSRPLRIRNFNSVITKRLAIQGKLEESLRNEDYEKAAVYRDYLRALEKTPVYGADAGEADNGGDDE</sequence>